<dbReference type="InterPro" id="IPR001254">
    <property type="entry name" value="Trypsin_dom"/>
</dbReference>
<gene>
    <name evidence="5" type="ORF">BEMITA_LOCUS13317</name>
</gene>
<dbReference type="Proteomes" id="UP001152759">
    <property type="component" value="Chromosome 8"/>
</dbReference>
<dbReference type="SMART" id="SM00020">
    <property type="entry name" value="Tryp_SPc"/>
    <property type="match status" value="1"/>
</dbReference>
<dbReference type="KEGG" id="btab:109041457"/>
<dbReference type="PANTHER" id="PTHR24256">
    <property type="entry name" value="TRYPTASE-RELATED"/>
    <property type="match status" value="1"/>
</dbReference>
<organism evidence="5 6">
    <name type="scientific">Bemisia tabaci</name>
    <name type="common">Sweetpotato whitefly</name>
    <name type="synonym">Aleurodes tabaci</name>
    <dbReference type="NCBI Taxonomy" id="7038"/>
    <lineage>
        <taxon>Eukaryota</taxon>
        <taxon>Metazoa</taxon>
        <taxon>Ecdysozoa</taxon>
        <taxon>Arthropoda</taxon>
        <taxon>Hexapoda</taxon>
        <taxon>Insecta</taxon>
        <taxon>Pterygota</taxon>
        <taxon>Neoptera</taxon>
        <taxon>Paraneoptera</taxon>
        <taxon>Hemiptera</taxon>
        <taxon>Sternorrhyncha</taxon>
        <taxon>Aleyrodoidea</taxon>
        <taxon>Aleyrodidae</taxon>
        <taxon>Aleyrodinae</taxon>
        <taxon>Bemisia</taxon>
    </lineage>
</organism>
<dbReference type="SUPFAM" id="SSF50494">
    <property type="entry name" value="Trypsin-like serine proteases"/>
    <property type="match status" value="1"/>
</dbReference>
<dbReference type="PRINTS" id="PR00722">
    <property type="entry name" value="CHYMOTRYPSIN"/>
</dbReference>
<name>A0A9P0AI50_BEMTA</name>
<keyword evidence="6" id="KW-1185">Reference proteome</keyword>
<evidence type="ECO:0000256" key="3">
    <source>
        <dbReference type="SAM" id="SignalP"/>
    </source>
</evidence>
<feature type="signal peptide" evidence="3">
    <location>
        <begin position="1"/>
        <end position="17"/>
    </location>
</feature>
<dbReference type="EMBL" id="OU963869">
    <property type="protein sequence ID" value="CAH0395088.1"/>
    <property type="molecule type" value="Genomic_DNA"/>
</dbReference>
<dbReference type="PROSITE" id="PS50240">
    <property type="entry name" value="TRYPSIN_DOM"/>
    <property type="match status" value="1"/>
</dbReference>
<feature type="chain" id="PRO_5040124308" description="Peptidase S1 domain-containing protein" evidence="3">
    <location>
        <begin position="18"/>
        <end position="310"/>
    </location>
</feature>
<dbReference type="InterPro" id="IPR009003">
    <property type="entry name" value="Peptidase_S1_PA"/>
</dbReference>
<dbReference type="InterPro" id="IPR043504">
    <property type="entry name" value="Peptidase_S1_PA_chymotrypsin"/>
</dbReference>
<dbReference type="Pfam" id="PF00089">
    <property type="entry name" value="Trypsin"/>
    <property type="match status" value="1"/>
</dbReference>
<accession>A0A9P0AI50</accession>
<dbReference type="InterPro" id="IPR001314">
    <property type="entry name" value="Peptidase_S1A"/>
</dbReference>
<feature type="domain" description="Peptidase S1" evidence="4">
    <location>
        <begin position="27"/>
        <end position="270"/>
    </location>
</feature>
<dbReference type="GO" id="GO:0004252">
    <property type="term" value="F:serine-type endopeptidase activity"/>
    <property type="evidence" value="ECO:0007669"/>
    <property type="project" value="InterPro"/>
</dbReference>
<keyword evidence="1" id="KW-1015">Disulfide bond</keyword>
<evidence type="ECO:0000256" key="1">
    <source>
        <dbReference type="ARBA" id="ARBA00023157"/>
    </source>
</evidence>
<reference evidence="5" key="1">
    <citation type="submission" date="2021-12" db="EMBL/GenBank/DDBJ databases">
        <authorList>
            <person name="King R."/>
        </authorList>
    </citation>
    <scope>NUCLEOTIDE SEQUENCE</scope>
</reference>
<protein>
    <recommendedName>
        <fullName evidence="4">Peptidase S1 domain-containing protein</fullName>
    </recommendedName>
</protein>
<evidence type="ECO:0000313" key="5">
    <source>
        <dbReference type="EMBL" id="CAH0395088.1"/>
    </source>
</evidence>
<dbReference type="GO" id="GO:0006508">
    <property type="term" value="P:proteolysis"/>
    <property type="evidence" value="ECO:0007669"/>
    <property type="project" value="InterPro"/>
</dbReference>
<evidence type="ECO:0000313" key="6">
    <source>
        <dbReference type="Proteomes" id="UP001152759"/>
    </source>
</evidence>
<comment type="similarity">
    <text evidence="2">Belongs to the peptidase S1 family. CLIP subfamily.</text>
</comment>
<evidence type="ECO:0000259" key="4">
    <source>
        <dbReference type="PROSITE" id="PS50240"/>
    </source>
</evidence>
<dbReference type="AlphaFoldDB" id="A0A9P0AI50"/>
<dbReference type="Gene3D" id="2.40.10.10">
    <property type="entry name" value="Trypsin-like serine proteases"/>
    <property type="match status" value="2"/>
</dbReference>
<sequence>MLLFFFALTLIIHQTELKNIHHLQRRLAGGLVPCAGEFPYLAISLHEQLHCTTAIITEQWLLGAAHCYIIRGKRIDPKEMFIVAGILDYQDKSCKWRQVRQALEIHLHPKFKEKQISKNDIGLVKVEPFEFNLAVQSIPLSGKPFPIDEEVRCTAAGWGDTDRMSFNSVLRKLDVIAAQSPKACPGLQINQRRRVICLVQDEGKGLCDGDSGGPLVCDGEMVGVAHQVYLETYKNFFAPPPDSMDCGAREIVHTYMFTCPFLDWIKSYVPEVPPQPPHCFYRRNSYHPTPDYRRINSFLLPFLNQSSVNH</sequence>
<dbReference type="InterPro" id="IPR051487">
    <property type="entry name" value="Ser/Thr_Proteases_Immune/Dev"/>
</dbReference>
<proteinExistence type="inferred from homology"/>
<keyword evidence="3" id="KW-0732">Signal</keyword>
<evidence type="ECO:0000256" key="2">
    <source>
        <dbReference type="ARBA" id="ARBA00024195"/>
    </source>
</evidence>